<evidence type="ECO:0000259" key="1">
    <source>
        <dbReference type="Pfam" id="PF07589"/>
    </source>
</evidence>
<feature type="domain" description="Ice-binding protein C-terminal" evidence="1">
    <location>
        <begin position="119"/>
        <end position="143"/>
    </location>
</feature>
<gene>
    <name evidence="2" type="ORF">ILT43_00515</name>
</gene>
<protein>
    <submittedName>
        <fullName evidence="2">PEPxxWA-CTERM sorting domain-containing protein</fullName>
    </submittedName>
</protein>
<dbReference type="NCBIfam" id="NF035944">
    <property type="entry name" value="PEPxxWA-CTERM"/>
    <property type="match status" value="1"/>
</dbReference>
<name>A0ABS2D1Q3_9SPHN</name>
<proteinExistence type="predicted"/>
<dbReference type="Proteomes" id="UP000763641">
    <property type="component" value="Unassembled WGS sequence"/>
</dbReference>
<keyword evidence="3" id="KW-1185">Reference proteome</keyword>
<evidence type="ECO:0000313" key="3">
    <source>
        <dbReference type="Proteomes" id="UP000763641"/>
    </source>
</evidence>
<reference evidence="2 3" key="1">
    <citation type="submission" date="2020-12" db="EMBL/GenBank/DDBJ databases">
        <title>Sphingomonas sp.</title>
        <authorList>
            <person name="Kim M.K."/>
        </authorList>
    </citation>
    <scope>NUCLEOTIDE SEQUENCE [LARGE SCALE GENOMIC DNA]</scope>
    <source>
        <strain evidence="2 3">BT552</strain>
    </source>
</reference>
<sequence>MAAAAVDRPKPVAAVPCERGIDTAACRAIEDRHVSGVRLRREGDQLTFMRAGDAPGVDVAFSGKGADRVDDGDAKLVGSLFPNSGIKAGSFTGTITNAANQTFDFAVATAPSVSGTIAAVPEPAGWATMILGVGLLGGVLRRRIRLSEARFAEKLRRIEAGESL</sequence>
<accession>A0ABS2D1Q3</accession>
<dbReference type="EMBL" id="JAFEMC010000001">
    <property type="protein sequence ID" value="MBM6574838.1"/>
    <property type="molecule type" value="Genomic_DNA"/>
</dbReference>
<comment type="caution">
    <text evidence="2">The sequence shown here is derived from an EMBL/GenBank/DDBJ whole genome shotgun (WGS) entry which is preliminary data.</text>
</comment>
<organism evidence="2 3">
    <name type="scientific">Sphingomonas longa</name>
    <dbReference type="NCBI Taxonomy" id="2778730"/>
    <lineage>
        <taxon>Bacteria</taxon>
        <taxon>Pseudomonadati</taxon>
        <taxon>Pseudomonadota</taxon>
        <taxon>Alphaproteobacteria</taxon>
        <taxon>Sphingomonadales</taxon>
        <taxon>Sphingomonadaceae</taxon>
        <taxon>Sphingomonas</taxon>
    </lineage>
</organism>
<dbReference type="RefSeq" id="WP_204193186.1">
    <property type="nucleotide sequence ID" value="NZ_JAFEMC010000001.1"/>
</dbReference>
<dbReference type="Pfam" id="PF07589">
    <property type="entry name" value="PEP-CTERM"/>
    <property type="match status" value="1"/>
</dbReference>
<evidence type="ECO:0000313" key="2">
    <source>
        <dbReference type="EMBL" id="MBM6574838.1"/>
    </source>
</evidence>
<dbReference type="InterPro" id="IPR013424">
    <property type="entry name" value="Ice-binding_C"/>
</dbReference>